<dbReference type="PANTHER" id="PTHR21235:SF2">
    <property type="entry name" value="IMIDAZOLE GLYCEROL PHOSPHATE SYNTHASE HISHF"/>
    <property type="match status" value="1"/>
</dbReference>
<dbReference type="EMBL" id="JAGXBY010000005">
    <property type="protein sequence ID" value="MBS3681475.1"/>
    <property type="molecule type" value="Genomic_DNA"/>
</dbReference>
<keyword evidence="5 9" id="KW-0368">Histidine biosynthesis</keyword>
<dbReference type="PANTHER" id="PTHR21235">
    <property type="entry name" value="IMIDAZOLE GLYCEROL PHOSPHATE SYNTHASE SUBUNIT HISF/H IGP SYNTHASE SUBUNIT HISF/H"/>
    <property type="match status" value="1"/>
</dbReference>
<evidence type="ECO:0000256" key="10">
    <source>
        <dbReference type="RuleBase" id="RU003657"/>
    </source>
</evidence>
<feature type="active site" evidence="9">
    <location>
        <position position="130"/>
    </location>
</feature>
<dbReference type="InterPro" id="IPR006062">
    <property type="entry name" value="His_biosynth"/>
</dbReference>
<name>A0ABS5MGK8_9BACI</name>
<evidence type="ECO:0000256" key="3">
    <source>
        <dbReference type="ARBA" id="ARBA00011152"/>
    </source>
</evidence>
<dbReference type="NCBIfam" id="TIGR00735">
    <property type="entry name" value="hisF"/>
    <property type="match status" value="1"/>
</dbReference>
<evidence type="ECO:0000256" key="9">
    <source>
        <dbReference type="HAMAP-Rule" id="MF_01013"/>
    </source>
</evidence>
<dbReference type="InterPro" id="IPR013785">
    <property type="entry name" value="Aldolase_TIM"/>
</dbReference>
<evidence type="ECO:0000256" key="5">
    <source>
        <dbReference type="ARBA" id="ARBA00023102"/>
    </source>
</evidence>
<accession>A0ABS5MGK8</accession>
<proteinExistence type="inferred from homology"/>
<comment type="function">
    <text evidence="7 9">IGPS catalyzes the conversion of PRFAR and glutamine to IGP, AICAR and glutamate. The HisF subunit catalyzes the cyclization activity that produces IGP and AICAR from PRFAR using the ammonia provided by the HisH subunit.</text>
</comment>
<evidence type="ECO:0000313" key="11">
    <source>
        <dbReference type="EMBL" id="MBS3681475.1"/>
    </source>
</evidence>
<evidence type="ECO:0000256" key="1">
    <source>
        <dbReference type="ARBA" id="ARBA00005091"/>
    </source>
</evidence>
<keyword evidence="4 9" id="KW-0028">Amino-acid biosynthesis</keyword>
<dbReference type="Proteomes" id="UP000681870">
    <property type="component" value="Unassembled WGS sequence"/>
</dbReference>
<dbReference type="HAMAP" id="MF_01013">
    <property type="entry name" value="HisF"/>
    <property type="match status" value="1"/>
</dbReference>
<evidence type="ECO:0000256" key="8">
    <source>
        <dbReference type="ARBA" id="ARBA00047838"/>
    </source>
</evidence>
<dbReference type="SUPFAM" id="SSF51366">
    <property type="entry name" value="Ribulose-phoshate binding barrel"/>
    <property type="match status" value="1"/>
</dbReference>
<protein>
    <recommendedName>
        <fullName evidence="9">Imidazole glycerol phosphate synthase subunit HisF</fullName>
        <ecNumber evidence="9">4.3.2.10</ecNumber>
    </recommendedName>
    <alternativeName>
        <fullName evidence="9">IGP synthase cyclase subunit</fullName>
    </alternativeName>
    <alternativeName>
        <fullName evidence="9">IGP synthase subunit HisF</fullName>
    </alternativeName>
    <alternativeName>
        <fullName evidence="9">ImGP synthase subunit HisF</fullName>
        <shortName evidence="9">IGPS subunit HisF</shortName>
    </alternativeName>
</protein>
<comment type="similarity">
    <text evidence="2 9 10">Belongs to the HisA/HisF family.</text>
</comment>
<gene>
    <name evidence="9 11" type="primary">hisF</name>
    <name evidence="11" type="ORF">KGF86_14835</name>
</gene>
<keyword evidence="9" id="KW-0963">Cytoplasm</keyword>
<keyword evidence="6 9" id="KW-0456">Lyase</keyword>
<evidence type="ECO:0000256" key="7">
    <source>
        <dbReference type="ARBA" id="ARBA00025475"/>
    </source>
</evidence>
<dbReference type="Pfam" id="PF00977">
    <property type="entry name" value="His_biosynth"/>
    <property type="match status" value="1"/>
</dbReference>
<dbReference type="RefSeq" id="WP_211742337.1">
    <property type="nucleotide sequence ID" value="NZ_JAGXBY010000005.1"/>
</dbReference>
<comment type="subcellular location">
    <subcellularLocation>
        <location evidence="9">Cytoplasm</location>
    </subcellularLocation>
</comment>
<comment type="subunit">
    <text evidence="3 9">Heterodimer of HisH and HisF.</text>
</comment>
<dbReference type="Gene3D" id="3.20.20.70">
    <property type="entry name" value="Aldolase class I"/>
    <property type="match status" value="1"/>
</dbReference>
<comment type="pathway">
    <text evidence="1 9">Amino-acid biosynthesis; L-histidine biosynthesis; L-histidine from 5-phospho-alpha-D-ribose 1-diphosphate: step 5/9.</text>
</comment>
<dbReference type="InterPro" id="IPR050064">
    <property type="entry name" value="IGPS_HisA/HisF"/>
</dbReference>
<dbReference type="EC" id="4.3.2.10" evidence="9"/>
<evidence type="ECO:0000313" key="12">
    <source>
        <dbReference type="Proteomes" id="UP000681870"/>
    </source>
</evidence>
<comment type="caution">
    <text evidence="11">The sequence shown here is derived from an EMBL/GenBank/DDBJ whole genome shotgun (WGS) entry which is preliminary data.</text>
</comment>
<dbReference type="InterPro" id="IPR011060">
    <property type="entry name" value="RibuloseP-bd_barrel"/>
</dbReference>
<reference evidence="11 12" key="1">
    <citation type="submission" date="2021-05" db="EMBL/GenBank/DDBJ databases">
        <title>Ornithinibacillus massiliensis sp. nov.</title>
        <authorList>
            <person name="Iwaza R."/>
            <person name="Lagier J.-C."/>
            <person name="Raoult D."/>
        </authorList>
    </citation>
    <scope>NUCLEOTIDE SEQUENCE [LARGE SCALE GENOMIC DNA]</scope>
    <source>
        <strain evidence="11 12">Marseille-P3601</strain>
    </source>
</reference>
<evidence type="ECO:0000256" key="4">
    <source>
        <dbReference type="ARBA" id="ARBA00022605"/>
    </source>
</evidence>
<organism evidence="11 12">
    <name type="scientific">Ornithinibacillus massiliensis</name>
    <dbReference type="NCBI Taxonomy" id="1944633"/>
    <lineage>
        <taxon>Bacteria</taxon>
        <taxon>Bacillati</taxon>
        <taxon>Bacillota</taxon>
        <taxon>Bacilli</taxon>
        <taxon>Bacillales</taxon>
        <taxon>Bacillaceae</taxon>
        <taxon>Ornithinibacillus</taxon>
    </lineage>
</organism>
<sequence>MLAKRIIPCLDVDKGRVVKGKKFQDIKDVADPVELAMRYNNEGADELVFYDITASNEERNIFLDMVERVAATINIPFMVGGGIRTIDDIYRVLHSGADKVSINSAAITNPTLIETAAAKFGTQCIVLSIDAKETEPGKWHVYQNGGRTNTGIDALEWAIQGEQLGAGELVINSIDVDGIKNGYNLTLTKAIADQVNVPIVASGGAGSPVHFQQVLRDNIADAALAASVFHYDLINIASLKQYLTQQNIPIRSVS</sequence>
<keyword evidence="12" id="KW-1185">Reference proteome</keyword>
<feature type="active site" evidence="9">
    <location>
        <position position="11"/>
    </location>
</feature>
<evidence type="ECO:0000256" key="6">
    <source>
        <dbReference type="ARBA" id="ARBA00023239"/>
    </source>
</evidence>
<dbReference type="InterPro" id="IPR004651">
    <property type="entry name" value="HisF"/>
</dbReference>
<comment type="catalytic activity">
    <reaction evidence="8 9">
        <text>5-[(5-phospho-1-deoxy-D-ribulos-1-ylimino)methylamino]-1-(5-phospho-beta-D-ribosyl)imidazole-4-carboxamide + L-glutamine = D-erythro-1-(imidazol-4-yl)glycerol 3-phosphate + 5-amino-1-(5-phospho-beta-D-ribosyl)imidazole-4-carboxamide + L-glutamate + H(+)</text>
        <dbReference type="Rhea" id="RHEA:24793"/>
        <dbReference type="ChEBI" id="CHEBI:15378"/>
        <dbReference type="ChEBI" id="CHEBI:29985"/>
        <dbReference type="ChEBI" id="CHEBI:58278"/>
        <dbReference type="ChEBI" id="CHEBI:58359"/>
        <dbReference type="ChEBI" id="CHEBI:58475"/>
        <dbReference type="ChEBI" id="CHEBI:58525"/>
        <dbReference type="EC" id="4.3.2.10"/>
    </reaction>
</comment>
<evidence type="ECO:0000256" key="2">
    <source>
        <dbReference type="ARBA" id="ARBA00009667"/>
    </source>
</evidence>
<dbReference type="CDD" id="cd04731">
    <property type="entry name" value="HisF"/>
    <property type="match status" value="1"/>
</dbReference>